<organism evidence="1 2">
    <name type="scientific">Aspergillus fumigatus</name>
    <name type="common">Neosartorya fumigata</name>
    <dbReference type="NCBI Taxonomy" id="746128"/>
    <lineage>
        <taxon>Eukaryota</taxon>
        <taxon>Fungi</taxon>
        <taxon>Dikarya</taxon>
        <taxon>Ascomycota</taxon>
        <taxon>Pezizomycotina</taxon>
        <taxon>Eurotiomycetes</taxon>
        <taxon>Eurotiomycetidae</taxon>
        <taxon>Eurotiales</taxon>
        <taxon>Aspergillaceae</taxon>
        <taxon>Aspergillus</taxon>
        <taxon>Aspergillus subgen. Fumigati</taxon>
    </lineage>
</organism>
<comment type="caution">
    <text evidence="1">The sequence shown here is derived from an EMBL/GenBank/DDBJ whole genome shotgun (WGS) entry which is preliminary data.</text>
</comment>
<gene>
    <name evidence="1" type="ORF">KXV57_003331</name>
</gene>
<dbReference type="Proteomes" id="UP000813423">
    <property type="component" value="Unassembled WGS sequence"/>
</dbReference>
<protein>
    <submittedName>
        <fullName evidence="1">Uncharacterized protein</fullName>
    </submittedName>
</protein>
<evidence type="ECO:0000313" key="1">
    <source>
        <dbReference type="EMBL" id="KAH1908361.1"/>
    </source>
</evidence>
<proteinExistence type="predicted"/>
<reference evidence="1" key="1">
    <citation type="submission" date="2021-08" db="EMBL/GenBank/DDBJ databases">
        <title>Global Aspergillus fumigatus from environmental and clinical sources.</title>
        <authorList>
            <person name="Barber A."/>
            <person name="Sae-Ong T."/>
        </authorList>
    </citation>
    <scope>NUCLEOTIDE SEQUENCE</scope>
    <source>
        <strain evidence="1">NRZ-2016-071</strain>
    </source>
</reference>
<evidence type="ECO:0000313" key="2">
    <source>
        <dbReference type="Proteomes" id="UP000813423"/>
    </source>
</evidence>
<dbReference type="AlphaFoldDB" id="A0A9P8NLW6"/>
<accession>A0A9P8NLW6</accession>
<sequence length="156" mass="16656">MPAWMAKGAVISSVDLLLEVITVDNVEIYAPVAQNVQEMHASVPAVDWLLAMDNAARPVNFAAVESARTYSVIGATVGIAGLSARQVQTASMVSVSAIFQARPLVMEHVVRLACWAAAVTHVLTFKVMDRIADGAAILVLVLRSVLEGFAPFLLRL</sequence>
<name>A0A9P8NLW6_ASPFM</name>
<dbReference type="EMBL" id="JAIBSC010000020">
    <property type="protein sequence ID" value="KAH1908361.1"/>
    <property type="molecule type" value="Genomic_DNA"/>
</dbReference>